<evidence type="ECO:0000313" key="4">
    <source>
        <dbReference type="Proteomes" id="UP000245771"/>
    </source>
</evidence>
<name>A0A316V915_9BASI</name>
<evidence type="ECO:0000256" key="1">
    <source>
        <dbReference type="SAM" id="MobiDB-lite"/>
    </source>
</evidence>
<feature type="region of interest" description="Disordered" evidence="1">
    <location>
        <begin position="107"/>
        <end position="127"/>
    </location>
</feature>
<organism evidence="3 4">
    <name type="scientific">Meira miltonrushii</name>
    <dbReference type="NCBI Taxonomy" id="1280837"/>
    <lineage>
        <taxon>Eukaryota</taxon>
        <taxon>Fungi</taxon>
        <taxon>Dikarya</taxon>
        <taxon>Basidiomycota</taxon>
        <taxon>Ustilaginomycotina</taxon>
        <taxon>Exobasidiomycetes</taxon>
        <taxon>Exobasidiales</taxon>
        <taxon>Brachybasidiaceae</taxon>
        <taxon>Meira</taxon>
    </lineage>
</organism>
<feature type="region of interest" description="Disordered" evidence="1">
    <location>
        <begin position="57"/>
        <end position="86"/>
    </location>
</feature>
<dbReference type="Proteomes" id="UP000245771">
    <property type="component" value="Unassembled WGS sequence"/>
</dbReference>
<feature type="compositionally biased region" description="Basic and acidic residues" evidence="1">
    <location>
        <begin position="59"/>
        <end position="75"/>
    </location>
</feature>
<feature type="signal peptide" evidence="2">
    <location>
        <begin position="1"/>
        <end position="23"/>
    </location>
</feature>
<sequence length="127" mass="14527">MMSRLLAIVLILFIYHLPFHIVAVGSPASAQSPSNIDWSSLDNLLEIPSPEIQPSTISHEQEYQPHAQNEHDFHIQAKPVPKPKKKVKIRYPETVLKAYQGYVKRLQNDPEYAKRRKAQKKSSNSKA</sequence>
<dbReference type="EMBL" id="KZ819604">
    <property type="protein sequence ID" value="PWN33734.1"/>
    <property type="molecule type" value="Genomic_DNA"/>
</dbReference>
<proteinExistence type="predicted"/>
<dbReference type="AlphaFoldDB" id="A0A316V915"/>
<accession>A0A316V915</accession>
<evidence type="ECO:0000313" key="3">
    <source>
        <dbReference type="EMBL" id="PWN33734.1"/>
    </source>
</evidence>
<feature type="chain" id="PRO_5016278114" evidence="2">
    <location>
        <begin position="24"/>
        <end position="127"/>
    </location>
</feature>
<dbReference type="InParanoid" id="A0A316V915"/>
<gene>
    <name evidence="3" type="ORF">FA14DRAFT_64936</name>
</gene>
<protein>
    <submittedName>
        <fullName evidence="3">Uncharacterized protein</fullName>
    </submittedName>
</protein>
<dbReference type="RefSeq" id="XP_025354036.1">
    <property type="nucleotide sequence ID" value="XM_025502632.1"/>
</dbReference>
<keyword evidence="2" id="KW-0732">Signal</keyword>
<dbReference type="GeneID" id="37024413"/>
<reference evidence="3 4" key="1">
    <citation type="journal article" date="2018" name="Mol. Biol. Evol.">
        <title>Broad Genomic Sampling Reveals a Smut Pathogenic Ancestry of the Fungal Clade Ustilaginomycotina.</title>
        <authorList>
            <person name="Kijpornyongpan T."/>
            <person name="Mondo S.J."/>
            <person name="Barry K."/>
            <person name="Sandor L."/>
            <person name="Lee J."/>
            <person name="Lipzen A."/>
            <person name="Pangilinan J."/>
            <person name="LaButti K."/>
            <person name="Hainaut M."/>
            <person name="Henrissat B."/>
            <person name="Grigoriev I.V."/>
            <person name="Spatafora J.W."/>
            <person name="Aime M.C."/>
        </authorList>
    </citation>
    <scope>NUCLEOTIDE SEQUENCE [LARGE SCALE GENOMIC DNA]</scope>
    <source>
        <strain evidence="3 4">MCA 3882</strain>
    </source>
</reference>
<keyword evidence="4" id="KW-1185">Reference proteome</keyword>
<evidence type="ECO:0000256" key="2">
    <source>
        <dbReference type="SAM" id="SignalP"/>
    </source>
</evidence>